<evidence type="ECO:0000256" key="1">
    <source>
        <dbReference type="SAM" id="Phobius"/>
    </source>
</evidence>
<keyword evidence="1" id="KW-0812">Transmembrane</keyword>
<dbReference type="AlphaFoldDB" id="A0A372G420"/>
<protein>
    <submittedName>
        <fullName evidence="2">Uncharacterized protein</fullName>
    </submittedName>
</protein>
<keyword evidence="1" id="KW-1133">Transmembrane helix</keyword>
<comment type="caution">
    <text evidence="2">The sequence shown here is derived from an EMBL/GenBank/DDBJ whole genome shotgun (WGS) entry which is preliminary data.</text>
</comment>
<accession>A0A372G420</accession>
<gene>
    <name evidence="2" type="ORF">D0Q02_05845</name>
</gene>
<evidence type="ECO:0000313" key="3">
    <source>
        <dbReference type="Proteomes" id="UP000262621"/>
    </source>
</evidence>
<sequence>MTAGLGSQVQPQVSRGRRALQTGLAAFVLTWPPTFVILTAATFAAPSLTDDAGVGRVALWALLIAVLFAITAAVSTLWSRPDRDGEEPTSLVVTLRVVRGALLTGVGAGAVLAWQGLSVRQAATLALILALVLRVLPVVVARTLRRRHDRPAESPAVPSP</sequence>
<feature type="transmembrane region" description="Helical" evidence="1">
    <location>
        <begin position="122"/>
        <end position="141"/>
    </location>
</feature>
<organism evidence="2 3">
    <name type="scientific">Micromonospora craniellae</name>
    <dbReference type="NCBI Taxonomy" id="2294034"/>
    <lineage>
        <taxon>Bacteria</taxon>
        <taxon>Bacillati</taxon>
        <taxon>Actinomycetota</taxon>
        <taxon>Actinomycetes</taxon>
        <taxon>Micromonosporales</taxon>
        <taxon>Micromonosporaceae</taxon>
        <taxon>Micromonospora</taxon>
    </lineage>
</organism>
<keyword evidence="1" id="KW-0472">Membrane</keyword>
<keyword evidence="3" id="KW-1185">Reference proteome</keyword>
<feature type="transmembrane region" description="Helical" evidence="1">
    <location>
        <begin position="24"/>
        <end position="45"/>
    </location>
</feature>
<reference evidence="2 3" key="1">
    <citation type="submission" date="2018-08" db="EMBL/GenBank/DDBJ databases">
        <title>Verrucosispora craniellae sp. nov., isolated from a marine sponge in the South China Sea.</title>
        <authorList>
            <person name="Li L."/>
            <person name="Lin H.W."/>
        </authorList>
    </citation>
    <scope>NUCLEOTIDE SEQUENCE [LARGE SCALE GENOMIC DNA]</scope>
    <source>
        <strain evidence="2 3">LHW63014</strain>
    </source>
</reference>
<proteinExistence type="predicted"/>
<feature type="transmembrane region" description="Helical" evidence="1">
    <location>
        <begin position="91"/>
        <end position="116"/>
    </location>
</feature>
<dbReference type="EMBL" id="QVFU01000003">
    <property type="protein sequence ID" value="RFS47506.1"/>
    <property type="molecule type" value="Genomic_DNA"/>
</dbReference>
<dbReference type="Proteomes" id="UP000262621">
    <property type="component" value="Unassembled WGS sequence"/>
</dbReference>
<feature type="transmembrane region" description="Helical" evidence="1">
    <location>
        <begin position="57"/>
        <end position="79"/>
    </location>
</feature>
<evidence type="ECO:0000313" key="2">
    <source>
        <dbReference type="EMBL" id="RFS47506.1"/>
    </source>
</evidence>
<name>A0A372G420_9ACTN</name>